<dbReference type="Proteomes" id="UP001152320">
    <property type="component" value="Chromosome 3"/>
</dbReference>
<reference evidence="1" key="1">
    <citation type="submission" date="2021-10" db="EMBL/GenBank/DDBJ databases">
        <title>Tropical sea cucumber genome reveals ecological adaptation and Cuvierian tubules defense mechanism.</title>
        <authorList>
            <person name="Chen T."/>
        </authorList>
    </citation>
    <scope>NUCLEOTIDE SEQUENCE</scope>
    <source>
        <strain evidence="1">Nanhai2018</strain>
        <tissue evidence="1">Muscle</tissue>
    </source>
</reference>
<keyword evidence="2" id="KW-1185">Reference proteome</keyword>
<evidence type="ECO:0000313" key="2">
    <source>
        <dbReference type="Proteomes" id="UP001152320"/>
    </source>
</evidence>
<dbReference type="OrthoDB" id="514167at2759"/>
<dbReference type="InterPro" id="IPR019265">
    <property type="entry name" value="RTRAF"/>
</dbReference>
<proteinExistence type="predicted"/>
<name>A0A9Q1CFL3_HOLLE</name>
<accession>A0A9Q1CFL3</accession>
<evidence type="ECO:0000313" key="1">
    <source>
        <dbReference type="EMBL" id="KAJ8044317.1"/>
    </source>
</evidence>
<dbReference type="PANTHER" id="PTHR15924">
    <property type="entry name" value="CLE"/>
    <property type="match status" value="1"/>
</dbReference>
<protein>
    <submittedName>
        <fullName evidence="1">RNA transcription, translation and transport factor protein</fullName>
    </submittedName>
</protein>
<gene>
    <name evidence="1" type="ORF">HOLleu_07042</name>
</gene>
<organism evidence="1 2">
    <name type="scientific">Holothuria leucospilota</name>
    <name type="common">Black long sea cucumber</name>
    <name type="synonym">Mertensiothuria leucospilota</name>
    <dbReference type="NCBI Taxonomy" id="206669"/>
    <lineage>
        <taxon>Eukaryota</taxon>
        <taxon>Metazoa</taxon>
        <taxon>Echinodermata</taxon>
        <taxon>Eleutherozoa</taxon>
        <taxon>Echinozoa</taxon>
        <taxon>Holothuroidea</taxon>
        <taxon>Aspidochirotacea</taxon>
        <taxon>Aspidochirotida</taxon>
        <taxon>Holothuriidae</taxon>
        <taxon>Holothuria</taxon>
    </lineage>
</organism>
<dbReference type="AlphaFoldDB" id="A0A9Q1CFL3"/>
<comment type="caution">
    <text evidence="1">The sequence shown here is derived from an EMBL/GenBank/DDBJ whole genome shotgun (WGS) entry which is preliminary data.</text>
</comment>
<dbReference type="EMBL" id="JAIZAY010000003">
    <property type="protein sequence ID" value="KAJ8044317.1"/>
    <property type="molecule type" value="Genomic_DNA"/>
</dbReference>
<dbReference type="Pfam" id="PF10036">
    <property type="entry name" value="RLL"/>
    <property type="match status" value="1"/>
</dbReference>
<sequence>MFKRKLRALKYHNLDVNIQDEEQWRNLIVWLEDQKIRLYKIEDRKNLKDICSGKWDKALNQYLDDLSCETDRSNRNSLCDWLLGTAVRQEYGENVEKFKSMQTEANTSDATDDPFAHLDVNSPDFKVGLLSLCQLLKIPQHYDPVTSLQAISILIKERLSEEAQDATLEEGEDFDLKGYEVGFETRDDVLNNASCILRLLHLQELRELQTRINEVIVSVQSITANPKTDQRLGKVGR</sequence>